<evidence type="ECO:0000313" key="1">
    <source>
        <dbReference type="EMBL" id="MCL1124614.1"/>
    </source>
</evidence>
<accession>A0ABT0LAM1</accession>
<keyword evidence="2" id="KW-1185">Reference proteome</keyword>
<dbReference type="Pfam" id="PF13665">
    <property type="entry name" value="Tox-PAAR-like"/>
    <property type="match status" value="1"/>
</dbReference>
<dbReference type="Proteomes" id="UP001203423">
    <property type="component" value="Unassembled WGS sequence"/>
</dbReference>
<organism evidence="1 2">
    <name type="scientific">Shewanella surugensis</name>
    <dbReference type="NCBI Taxonomy" id="212020"/>
    <lineage>
        <taxon>Bacteria</taxon>
        <taxon>Pseudomonadati</taxon>
        <taxon>Pseudomonadota</taxon>
        <taxon>Gammaproteobacteria</taxon>
        <taxon>Alteromonadales</taxon>
        <taxon>Shewanellaceae</taxon>
        <taxon>Shewanella</taxon>
    </lineage>
</organism>
<sequence>MRSVTASTTVLIDGGPTITQTSSITLSTGDSTGALGGVASGEMMGSTSFTVGSTAVMVAGMPVQRLTSTTAQNGTSPYCVGVTLVPSQYKVMVLT</sequence>
<name>A0ABT0LAM1_9GAMM</name>
<proteinExistence type="predicted"/>
<dbReference type="RefSeq" id="WP_248939891.1">
    <property type="nucleotide sequence ID" value="NZ_JAKIKS010000027.1"/>
</dbReference>
<protein>
    <submittedName>
        <fullName evidence="1">DUF4150 domain-containing protein</fullName>
    </submittedName>
</protein>
<reference evidence="1 2" key="1">
    <citation type="submission" date="2022-01" db="EMBL/GenBank/DDBJ databases">
        <title>Whole genome-based taxonomy of the Shewanellaceae.</title>
        <authorList>
            <person name="Martin-Rodriguez A.J."/>
        </authorList>
    </citation>
    <scope>NUCLEOTIDE SEQUENCE [LARGE SCALE GENOMIC DNA]</scope>
    <source>
        <strain evidence="1 2">DSM 17177</strain>
    </source>
</reference>
<evidence type="ECO:0000313" key="2">
    <source>
        <dbReference type="Proteomes" id="UP001203423"/>
    </source>
</evidence>
<dbReference type="EMBL" id="JAKIKS010000027">
    <property type="protein sequence ID" value="MCL1124614.1"/>
    <property type="molecule type" value="Genomic_DNA"/>
</dbReference>
<gene>
    <name evidence="1" type="ORF">L2764_09025</name>
</gene>
<comment type="caution">
    <text evidence="1">The sequence shown here is derived from an EMBL/GenBank/DDBJ whole genome shotgun (WGS) entry which is preliminary data.</text>
</comment>